<dbReference type="AlphaFoldDB" id="A0A1U8JQ83"/>
<dbReference type="PANTHER" id="PTHR15503">
    <property type="entry name" value="LDOC1 RELATED"/>
    <property type="match status" value="1"/>
</dbReference>
<protein>
    <recommendedName>
        <fullName evidence="2">Retrotransposon gag domain-containing protein</fullName>
    </recommendedName>
</protein>
<feature type="region of interest" description="Disordered" evidence="1">
    <location>
        <begin position="86"/>
        <end position="116"/>
    </location>
</feature>
<dbReference type="InterPro" id="IPR021109">
    <property type="entry name" value="Peptidase_aspartic_dom_sf"/>
</dbReference>
<name>A0A1U8JQ83_GOSHI</name>
<evidence type="ECO:0000313" key="3">
    <source>
        <dbReference type="Proteomes" id="UP000818029"/>
    </source>
</evidence>
<feature type="compositionally biased region" description="Basic and acidic residues" evidence="1">
    <location>
        <begin position="86"/>
        <end position="99"/>
    </location>
</feature>
<proteinExistence type="predicted"/>
<gene>
    <name evidence="4" type="primary">LOC107907652</name>
</gene>
<dbReference type="Pfam" id="PF03732">
    <property type="entry name" value="Retrotrans_gag"/>
    <property type="match status" value="1"/>
</dbReference>
<evidence type="ECO:0000259" key="2">
    <source>
        <dbReference type="Pfam" id="PF03732"/>
    </source>
</evidence>
<dbReference type="InterPro" id="IPR005162">
    <property type="entry name" value="Retrotrans_gag_dom"/>
</dbReference>
<evidence type="ECO:0000313" key="4">
    <source>
        <dbReference type="RefSeq" id="XP_016690479.1"/>
    </source>
</evidence>
<dbReference type="Pfam" id="PF08284">
    <property type="entry name" value="RVP_2"/>
    <property type="match status" value="1"/>
</dbReference>
<dbReference type="CDD" id="cd00303">
    <property type="entry name" value="retropepsin_like"/>
    <property type="match status" value="1"/>
</dbReference>
<dbReference type="RefSeq" id="XP_016690479.1">
    <property type="nucleotide sequence ID" value="XM_016834990.1"/>
</dbReference>
<dbReference type="KEGG" id="ghi:107907652"/>
<dbReference type="PaxDb" id="3635-A0A1U8JQ83"/>
<dbReference type="InterPro" id="IPR032567">
    <property type="entry name" value="RTL1-rel"/>
</dbReference>
<dbReference type="Proteomes" id="UP000818029">
    <property type="component" value="Chromosome D02"/>
</dbReference>
<reference evidence="4" key="2">
    <citation type="submission" date="2025-08" db="UniProtKB">
        <authorList>
            <consortium name="RefSeq"/>
        </authorList>
    </citation>
    <scope>IDENTIFICATION</scope>
</reference>
<dbReference type="Gene3D" id="2.40.70.10">
    <property type="entry name" value="Acid Proteases"/>
    <property type="match status" value="1"/>
</dbReference>
<sequence length="340" mass="38744">MTWAFFQSAFQRKYVKVRYIEAHRLEVTRLKQGERSVVEYEAEFLRLNRYAQSLVVTDYNKSRVFEALVEKTKVVEEIKRVERKRREEEKNLSKGKRDLGPSSLAPRPKKKARFDRPQQVEAAVRVELVSFNRCELQFSIKLSLRGQFNSLLGAVVSSGVVIGVVVDRGHGAEVQSRLRQGSLLWDMRGSTHSYITISVSGNLGILAEGNSEEISIISLSGQSVQVSKVYKRCPLEIQGHVFPADLMELSFKEFDLILGLDWLEEHRVDLDYVTKRVNLKVRDGEEVVMVGERSAVDGIQTFRDFLNVFLEELLGLLSDREVKFGIEVLLGTTPMSIAPY</sequence>
<accession>A0A1U8JQ83</accession>
<reference evidence="3" key="1">
    <citation type="journal article" date="2020" name="Nat. Genet.">
        <title>Genomic diversifications of five Gossypium allopolyploid species and their impact on cotton improvement.</title>
        <authorList>
            <person name="Chen Z.J."/>
            <person name="Sreedasyam A."/>
            <person name="Ando A."/>
            <person name="Song Q."/>
            <person name="De Santiago L.M."/>
            <person name="Hulse-Kemp A.M."/>
            <person name="Ding M."/>
            <person name="Ye W."/>
            <person name="Kirkbride R.C."/>
            <person name="Jenkins J."/>
            <person name="Plott C."/>
            <person name="Lovell J."/>
            <person name="Lin Y.M."/>
            <person name="Vaughn R."/>
            <person name="Liu B."/>
            <person name="Simpson S."/>
            <person name="Scheffler B.E."/>
            <person name="Wen L."/>
            <person name="Saski C.A."/>
            <person name="Grover C.E."/>
            <person name="Hu G."/>
            <person name="Conover J.L."/>
            <person name="Carlson J.W."/>
            <person name="Shu S."/>
            <person name="Boston L.B."/>
            <person name="Williams M."/>
            <person name="Peterson D.G."/>
            <person name="McGee K."/>
            <person name="Jones D.C."/>
            <person name="Wendel J.F."/>
            <person name="Stelly D.M."/>
            <person name="Grimwood J."/>
            <person name="Schmutz J."/>
        </authorList>
    </citation>
    <scope>NUCLEOTIDE SEQUENCE [LARGE SCALE GENOMIC DNA]</scope>
    <source>
        <strain evidence="3">cv. TM-1</strain>
    </source>
</reference>
<dbReference type="PANTHER" id="PTHR15503:SF45">
    <property type="entry name" value="RNA-DIRECTED DNA POLYMERASE HOMOLOG"/>
    <property type="match status" value="1"/>
</dbReference>
<keyword evidence="3" id="KW-1185">Reference proteome</keyword>
<dbReference type="GeneID" id="107907652"/>
<organism evidence="3 4">
    <name type="scientific">Gossypium hirsutum</name>
    <name type="common">Upland cotton</name>
    <name type="synonym">Gossypium mexicanum</name>
    <dbReference type="NCBI Taxonomy" id="3635"/>
    <lineage>
        <taxon>Eukaryota</taxon>
        <taxon>Viridiplantae</taxon>
        <taxon>Streptophyta</taxon>
        <taxon>Embryophyta</taxon>
        <taxon>Tracheophyta</taxon>
        <taxon>Spermatophyta</taxon>
        <taxon>Magnoliopsida</taxon>
        <taxon>eudicotyledons</taxon>
        <taxon>Gunneridae</taxon>
        <taxon>Pentapetalae</taxon>
        <taxon>rosids</taxon>
        <taxon>malvids</taxon>
        <taxon>Malvales</taxon>
        <taxon>Malvaceae</taxon>
        <taxon>Malvoideae</taxon>
        <taxon>Gossypium</taxon>
    </lineage>
</organism>
<feature type="domain" description="Retrotransposon gag" evidence="2">
    <location>
        <begin position="2"/>
        <end position="64"/>
    </location>
</feature>
<evidence type="ECO:0000256" key="1">
    <source>
        <dbReference type="SAM" id="MobiDB-lite"/>
    </source>
</evidence>